<feature type="signal peptide" evidence="2">
    <location>
        <begin position="1"/>
        <end position="19"/>
    </location>
</feature>
<comment type="caution">
    <text evidence="3">The sequence shown here is derived from an EMBL/GenBank/DDBJ whole genome shotgun (WGS) entry which is preliminary data.</text>
</comment>
<keyword evidence="4" id="KW-1185">Reference proteome</keyword>
<evidence type="ECO:0000256" key="2">
    <source>
        <dbReference type="SAM" id="SignalP"/>
    </source>
</evidence>
<proteinExistence type="predicted"/>
<reference evidence="3" key="1">
    <citation type="journal article" date="2021" name="Nat. Commun.">
        <title>Genetic determinants of endophytism in the Arabidopsis root mycobiome.</title>
        <authorList>
            <person name="Mesny F."/>
            <person name="Miyauchi S."/>
            <person name="Thiergart T."/>
            <person name="Pickel B."/>
            <person name="Atanasova L."/>
            <person name="Karlsson M."/>
            <person name="Huettel B."/>
            <person name="Barry K.W."/>
            <person name="Haridas S."/>
            <person name="Chen C."/>
            <person name="Bauer D."/>
            <person name="Andreopoulos W."/>
            <person name="Pangilinan J."/>
            <person name="LaButti K."/>
            <person name="Riley R."/>
            <person name="Lipzen A."/>
            <person name="Clum A."/>
            <person name="Drula E."/>
            <person name="Henrissat B."/>
            <person name="Kohler A."/>
            <person name="Grigoriev I.V."/>
            <person name="Martin F.M."/>
            <person name="Hacquard S."/>
        </authorList>
    </citation>
    <scope>NUCLEOTIDE SEQUENCE</scope>
    <source>
        <strain evidence="3">MPI-CAGE-AT-0147</strain>
    </source>
</reference>
<accession>A0A9P9FQT2</accession>
<protein>
    <recommendedName>
        <fullName evidence="5">Secreted protein</fullName>
    </recommendedName>
</protein>
<evidence type="ECO:0000313" key="3">
    <source>
        <dbReference type="EMBL" id="KAH7170098.1"/>
    </source>
</evidence>
<dbReference type="EMBL" id="JAGMUV010000002">
    <property type="protein sequence ID" value="KAH7170098.1"/>
    <property type="molecule type" value="Genomic_DNA"/>
</dbReference>
<feature type="region of interest" description="Disordered" evidence="1">
    <location>
        <begin position="35"/>
        <end position="55"/>
    </location>
</feature>
<feature type="compositionally biased region" description="Low complexity" evidence="1">
    <location>
        <begin position="38"/>
        <end position="55"/>
    </location>
</feature>
<evidence type="ECO:0008006" key="5">
    <source>
        <dbReference type="Google" id="ProtNLM"/>
    </source>
</evidence>
<feature type="chain" id="PRO_5040252475" description="Secreted protein" evidence="2">
    <location>
        <begin position="20"/>
        <end position="124"/>
    </location>
</feature>
<evidence type="ECO:0000256" key="1">
    <source>
        <dbReference type="SAM" id="MobiDB-lite"/>
    </source>
</evidence>
<sequence length="124" mass="13396">MATVVASRMALAMISLTSSFTVRFNGESARITAHTLQSPSDSSSRCSSPTPSSQSEVTVIGENACAVAHQRGLVHCRRSRKGILNGVSSGGPWPKTWRKCQAHTLVVLLVDCRETHTVPKLYDE</sequence>
<dbReference type="Proteomes" id="UP000738349">
    <property type="component" value="Unassembled WGS sequence"/>
</dbReference>
<organism evidence="3 4">
    <name type="scientific">Dactylonectria macrodidyma</name>
    <dbReference type="NCBI Taxonomy" id="307937"/>
    <lineage>
        <taxon>Eukaryota</taxon>
        <taxon>Fungi</taxon>
        <taxon>Dikarya</taxon>
        <taxon>Ascomycota</taxon>
        <taxon>Pezizomycotina</taxon>
        <taxon>Sordariomycetes</taxon>
        <taxon>Hypocreomycetidae</taxon>
        <taxon>Hypocreales</taxon>
        <taxon>Nectriaceae</taxon>
        <taxon>Dactylonectria</taxon>
    </lineage>
</organism>
<evidence type="ECO:0000313" key="4">
    <source>
        <dbReference type="Proteomes" id="UP000738349"/>
    </source>
</evidence>
<gene>
    <name evidence="3" type="ORF">EDB81DRAFT_774436</name>
</gene>
<keyword evidence="2" id="KW-0732">Signal</keyword>
<dbReference type="AlphaFoldDB" id="A0A9P9FQT2"/>
<name>A0A9P9FQT2_9HYPO</name>